<comment type="caution">
    <text evidence="1">The sequence shown here is derived from an EMBL/GenBank/DDBJ whole genome shotgun (WGS) entry which is preliminary data.</text>
</comment>
<protein>
    <submittedName>
        <fullName evidence="1">Uncharacterized protein</fullName>
    </submittedName>
</protein>
<accession>A0ACB8ZE09</accession>
<evidence type="ECO:0000313" key="1">
    <source>
        <dbReference type="EMBL" id="KAI3695828.1"/>
    </source>
</evidence>
<reference evidence="1 2" key="2">
    <citation type="journal article" date="2022" name="Mol. Ecol. Resour.">
        <title>The genomes of chicory, endive, great burdock and yacon provide insights into Asteraceae paleo-polyploidization history and plant inulin production.</title>
        <authorList>
            <person name="Fan W."/>
            <person name="Wang S."/>
            <person name="Wang H."/>
            <person name="Wang A."/>
            <person name="Jiang F."/>
            <person name="Liu H."/>
            <person name="Zhao H."/>
            <person name="Xu D."/>
            <person name="Zhang Y."/>
        </authorList>
    </citation>
    <scope>NUCLEOTIDE SEQUENCE [LARGE SCALE GENOMIC DNA]</scope>
    <source>
        <strain evidence="2">cv. Yunnan</strain>
        <tissue evidence="1">Leaves</tissue>
    </source>
</reference>
<evidence type="ECO:0000313" key="2">
    <source>
        <dbReference type="Proteomes" id="UP001056120"/>
    </source>
</evidence>
<name>A0ACB8ZE09_9ASTR</name>
<reference evidence="2" key="1">
    <citation type="journal article" date="2022" name="Mol. Ecol. Resour.">
        <title>The genomes of chicory, endive, great burdock and yacon provide insights into Asteraceae palaeo-polyploidization history and plant inulin production.</title>
        <authorList>
            <person name="Fan W."/>
            <person name="Wang S."/>
            <person name="Wang H."/>
            <person name="Wang A."/>
            <person name="Jiang F."/>
            <person name="Liu H."/>
            <person name="Zhao H."/>
            <person name="Xu D."/>
            <person name="Zhang Y."/>
        </authorList>
    </citation>
    <scope>NUCLEOTIDE SEQUENCE [LARGE SCALE GENOMIC DNA]</scope>
    <source>
        <strain evidence="2">cv. Yunnan</strain>
    </source>
</reference>
<proteinExistence type="predicted"/>
<keyword evidence="2" id="KW-1185">Reference proteome</keyword>
<gene>
    <name evidence="1" type="ORF">L1987_78830</name>
</gene>
<dbReference type="Proteomes" id="UP001056120">
    <property type="component" value="Linkage Group LG26"/>
</dbReference>
<sequence>MLVAAPGGSDDTTSSEENTNKSSAATTTEPVKKRAETWVKEKTGTLIILRHFIASLFNTSKSNKHLWEQISLKMIAKAMLFYKEVEENIRDRNKSSKLLEQRGDLGTCWSFGGRRHSGAGASAVGAVTGVVAAVVGAVTRDGGDEIGIAARHQTTDSE</sequence>
<organism evidence="1 2">
    <name type="scientific">Smallanthus sonchifolius</name>
    <dbReference type="NCBI Taxonomy" id="185202"/>
    <lineage>
        <taxon>Eukaryota</taxon>
        <taxon>Viridiplantae</taxon>
        <taxon>Streptophyta</taxon>
        <taxon>Embryophyta</taxon>
        <taxon>Tracheophyta</taxon>
        <taxon>Spermatophyta</taxon>
        <taxon>Magnoliopsida</taxon>
        <taxon>eudicotyledons</taxon>
        <taxon>Gunneridae</taxon>
        <taxon>Pentapetalae</taxon>
        <taxon>asterids</taxon>
        <taxon>campanulids</taxon>
        <taxon>Asterales</taxon>
        <taxon>Asteraceae</taxon>
        <taxon>Asteroideae</taxon>
        <taxon>Heliantheae alliance</taxon>
        <taxon>Millerieae</taxon>
        <taxon>Smallanthus</taxon>
    </lineage>
</organism>
<dbReference type="EMBL" id="CM042043">
    <property type="protein sequence ID" value="KAI3695828.1"/>
    <property type="molecule type" value="Genomic_DNA"/>
</dbReference>